<keyword evidence="4" id="KW-0175">Coiled coil</keyword>
<dbReference type="CDD" id="cd17546">
    <property type="entry name" value="REC_hyHK_CKI1_RcsC-like"/>
    <property type="match status" value="1"/>
</dbReference>
<evidence type="ECO:0000256" key="4">
    <source>
        <dbReference type="SAM" id="Coils"/>
    </source>
</evidence>
<dbReference type="Pfam" id="PF00072">
    <property type="entry name" value="Response_reg"/>
    <property type="match status" value="1"/>
</dbReference>
<evidence type="ECO:0000259" key="5">
    <source>
        <dbReference type="PROSITE" id="PS50110"/>
    </source>
</evidence>
<dbReference type="SUPFAM" id="SSF52172">
    <property type="entry name" value="CheY-like"/>
    <property type="match status" value="1"/>
</dbReference>
<dbReference type="RefSeq" id="WP_284246394.1">
    <property type="nucleotide sequence ID" value="NZ_BSST01000001.1"/>
</dbReference>
<keyword evidence="7" id="KW-1185">Reference proteome</keyword>
<feature type="domain" description="Response regulatory" evidence="5">
    <location>
        <begin position="301"/>
        <end position="417"/>
    </location>
</feature>
<evidence type="ECO:0000256" key="1">
    <source>
        <dbReference type="ARBA" id="ARBA00022553"/>
    </source>
</evidence>
<feature type="modified residue" description="4-aspartylphosphate" evidence="3">
    <location>
        <position position="350"/>
    </location>
</feature>
<dbReference type="SMART" id="SM00448">
    <property type="entry name" value="REC"/>
    <property type="match status" value="1"/>
</dbReference>
<evidence type="ECO:0000313" key="6">
    <source>
        <dbReference type="EMBL" id="GLX80404.1"/>
    </source>
</evidence>
<reference evidence="6 7" key="1">
    <citation type="submission" date="2023-03" db="EMBL/GenBank/DDBJ databases">
        <title>Draft genome sequence of Thalassotalea insulae KCTC 62186T.</title>
        <authorList>
            <person name="Sawabe T."/>
        </authorList>
    </citation>
    <scope>NUCLEOTIDE SEQUENCE [LARGE SCALE GENOMIC DNA]</scope>
    <source>
        <strain evidence="6 7">KCTC 62186</strain>
    </source>
</reference>
<accession>A0ABQ6GYK8</accession>
<evidence type="ECO:0000256" key="2">
    <source>
        <dbReference type="ARBA" id="ARBA00023012"/>
    </source>
</evidence>
<dbReference type="Proteomes" id="UP001157186">
    <property type="component" value="Unassembled WGS sequence"/>
</dbReference>
<gene>
    <name evidence="6" type="ORF">tinsulaeT_37440</name>
</gene>
<dbReference type="PANTHER" id="PTHR45339">
    <property type="entry name" value="HYBRID SIGNAL TRANSDUCTION HISTIDINE KINASE J"/>
    <property type="match status" value="1"/>
</dbReference>
<organism evidence="6 7">
    <name type="scientific">Thalassotalea insulae</name>
    <dbReference type="NCBI Taxonomy" id="2056778"/>
    <lineage>
        <taxon>Bacteria</taxon>
        <taxon>Pseudomonadati</taxon>
        <taxon>Pseudomonadota</taxon>
        <taxon>Gammaproteobacteria</taxon>
        <taxon>Alteromonadales</taxon>
        <taxon>Colwelliaceae</taxon>
        <taxon>Thalassotalea</taxon>
    </lineage>
</organism>
<evidence type="ECO:0000256" key="3">
    <source>
        <dbReference type="PROSITE-ProRule" id="PRU00169"/>
    </source>
</evidence>
<protein>
    <recommendedName>
        <fullName evidence="5">Response regulatory domain-containing protein</fullName>
    </recommendedName>
</protein>
<feature type="coiled-coil region" evidence="4">
    <location>
        <begin position="142"/>
        <end position="194"/>
    </location>
</feature>
<name>A0ABQ6GYK8_9GAMM</name>
<comment type="caution">
    <text evidence="6">The sequence shown here is derived from an EMBL/GenBank/DDBJ whole genome shotgun (WGS) entry which is preliminary data.</text>
</comment>
<keyword evidence="2" id="KW-0902">Two-component regulatory system</keyword>
<sequence length="418" mass="47246">MTKPMSIACRHPKVVMLMDNEENIAGAANIIAEQIEEYRTILFDDKSAKYLAMTKPGVLLIALNNVEKSVKVYGELVESGIVNYPHNSIILCNNKESGLAFRCCIKGLFDNYFVYQPLYERFRLKMIVHSALQNTQLSADYAGIQEEQLEQVDEEFNQLIEESSQCKNKLLQQIENSREEIRQVSEKIEQSQQNVDVSPQEILRGITEEHLKPLLNSLENDIKSNLGSMISQLVNQQQSQKKHTKASVELTTPKRADHQSLYQNVSNAEKADEVENKPQASKKGILQDPIKKAVLNNDSGRILVVEDNQLYRDMLVNVLSKEKYTVDEVSDGLKAIRKIKDSDYDLIIMDLFMPNLDGLNATKQIRNVSGGKDIPVIALTGNKNKEIVRKWAAYGLKGYIMKPSTREEILAAVSRCVA</sequence>
<dbReference type="PROSITE" id="PS50110">
    <property type="entry name" value="RESPONSE_REGULATORY"/>
    <property type="match status" value="1"/>
</dbReference>
<dbReference type="EMBL" id="BSST01000001">
    <property type="protein sequence ID" value="GLX80404.1"/>
    <property type="molecule type" value="Genomic_DNA"/>
</dbReference>
<dbReference type="InterPro" id="IPR011006">
    <property type="entry name" value="CheY-like_superfamily"/>
</dbReference>
<evidence type="ECO:0000313" key="7">
    <source>
        <dbReference type="Proteomes" id="UP001157186"/>
    </source>
</evidence>
<proteinExistence type="predicted"/>
<dbReference type="PANTHER" id="PTHR45339:SF1">
    <property type="entry name" value="HYBRID SIGNAL TRANSDUCTION HISTIDINE KINASE J"/>
    <property type="match status" value="1"/>
</dbReference>
<keyword evidence="1 3" id="KW-0597">Phosphoprotein</keyword>
<dbReference type="Gene3D" id="3.40.50.2300">
    <property type="match status" value="1"/>
</dbReference>
<dbReference type="InterPro" id="IPR001789">
    <property type="entry name" value="Sig_transdc_resp-reg_receiver"/>
</dbReference>